<dbReference type="Pfam" id="PF04082">
    <property type="entry name" value="Fungal_trans"/>
    <property type="match status" value="1"/>
</dbReference>
<reference evidence="3" key="1">
    <citation type="submission" date="2020-01" db="EMBL/GenBank/DDBJ databases">
        <title>Identification and distribution of gene clusters putatively required for synthesis of sphingolipid metabolism inhibitors in phylogenetically diverse species of the filamentous fungus Fusarium.</title>
        <authorList>
            <person name="Kim H.-S."/>
            <person name="Busman M."/>
            <person name="Brown D.W."/>
            <person name="Divon H."/>
            <person name="Uhlig S."/>
            <person name="Proctor R.H."/>
        </authorList>
    </citation>
    <scope>NUCLEOTIDE SEQUENCE</scope>
    <source>
        <strain evidence="3">NRRL 53441</strain>
    </source>
</reference>
<organism evidence="3 4">
    <name type="scientific">Fusarium austroafricanum</name>
    <dbReference type="NCBI Taxonomy" id="2364996"/>
    <lineage>
        <taxon>Eukaryota</taxon>
        <taxon>Fungi</taxon>
        <taxon>Dikarya</taxon>
        <taxon>Ascomycota</taxon>
        <taxon>Pezizomycotina</taxon>
        <taxon>Sordariomycetes</taxon>
        <taxon>Hypocreomycetidae</taxon>
        <taxon>Hypocreales</taxon>
        <taxon>Nectriaceae</taxon>
        <taxon>Fusarium</taxon>
        <taxon>Fusarium concolor species complex</taxon>
    </lineage>
</organism>
<keyword evidence="1" id="KW-0539">Nucleus</keyword>
<accession>A0A8H4NWY6</accession>
<dbReference type="PANTHER" id="PTHR46910:SF5">
    <property type="entry name" value="ZN(II)2CYS6 TRANSCRIPTION FACTOR (EUROFUNG)"/>
    <property type="match status" value="1"/>
</dbReference>
<dbReference type="SMART" id="SM00906">
    <property type="entry name" value="Fungal_trans"/>
    <property type="match status" value="1"/>
</dbReference>
<evidence type="ECO:0000313" key="3">
    <source>
        <dbReference type="EMBL" id="KAF4454274.1"/>
    </source>
</evidence>
<evidence type="ECO:0000259" key="2">
    <source>
        <dbReference type="SMART" id="SM00906"/>
    </source>
</evidence>
<dbReference type="InterPro" id="IPR007219">
    <property type="entry name" value="XnlR_reg_dom"/>
</dbReference>
<dbReference type="GO" id="GO:0003700">
    <property type="term" value="F:DNA-binding transcription factor activity"/>
    <property type="evidence" value="ECO:0007669"/>
    <property type="project" value="InterPro"/>
</dbReference>
<comment type="caution">
    <text evidence="3">The sequence shown here is derived from an EMBL/GenBank/DDBJ whole genome shotgun (WGS) entry which is preliminary data.</text>
</comment>
<dbReference type="AlphaFoldDB" id="A0A8H4NWY6"/>
<dbReference type="GO" id="GO:0003677">
    <property type="term" value="F:DNA binding"/>
    <property type="evidence" value="ECO:0007669"/>
    <property type="project" value="InterPro"/>
</dbReference>
<dbReference type="InterPro" id="IPR050987">
    <property type="entry name" value="AtrR-like"/>
</dbReference>
<keyword evidence="4" id="KW-1185">Reference proteome</keyword>
<evidence type="ECO:0000313" key="4">
    <source>
        <dbReference type="Proteomes" id="UP000605986"/>
    </source>
</evidence>
<dbReference type="OrthoDB" id="103819at2759"/>
<gene>
    <name evidence="3" type="ORF">F53441_3275</name>
</gene>
<dbReference type="GO" id="GO:0006351">
    <property type="term" value="P:DNA-templated transcription"/>
    <property type="evidence" value="ECO:0007669"/>
    <property type="project" value="InterPro"/>
</dbReference>
<sequence>MESRASPVDNRSINRPAISRRSVWLPNTLCEQKIDTISRDVSSIKSLLAGLDLGRVAAQPSTREHLSTAQQLGPAVVNGPKSKDTFLAAPLQRWDYSAHIIGFVQSIVQDSDLAPTSDEWKSTVSSLKGLTNALEHPRPTQNLPIAGMSKNIPKPPLEAVLDILRWTKAHSSDHRIIWICRFLPLSVFQELCTKVYFGIDDHTEAEFIIANCFLSYIFAEYAVIHGDAKYREFCQFYRLNVGSALSKLPLLLPASMKLIAALALGALYMVEESKALHGWILISTAMSLCQTLGYHRLDSSEKRDTEMLTQLFWVVYAYEKGMSLRLGRCSGIRDSEVTLPTPLHQHRSIRLGRIQGKVYDQLYSSQGLTNAIDTRCEAAKSLAHELQSIIDETHGDLEQALALNGGMENDPMRVIYLHCDLVCESALMAMVLRALPSSGDSDAHESCITVARNTLDLHDQCMKLVNGCKDPLLIRRYINWAVLHTPFFPFSIVFTHAVRHASLEDLDRLDRFAASFKPENSNQEPVTHPHRLYELLSKTARLWVRSYPNPISTSEPSSTDFTMVNSGDADSTGEIDDDATSLAPDAEYDPTFHIGEWFHSNQQFMQLLHEDIPY</sequence>
<dbReference type="GO" id="GO:0008270">
    <property type="term" value="F:zinc ion binding"/>
    <property type="evidence" value="ECO:0007669"/>
    <property type="project" value="InterPro"/>
</dbReference>
<name>A0A8H4NWY6_9HYPO</name>
<evidence type="ECO:0000256" key="1">
    <source>
        <dbReference type="ARBA" id="ARBA00023242"/>
    </source>
</evidence>
<dbReference type="Proteomes" id="UP000605986">
    <property type="component" value="Unassembled WGS sequence"/>
</dbReference>
<feature type="domain" description="Xylanolytic transcriptional activator regulatory" evidence="2">
    <location>
        <begin position="278"/>
        <end position="348"/>
    </location>
</feature>
<proteinExistence type="predicted"/>
<protein>
    <recommendedName>
        <fullName evidence="2">Xylanolytic transcriptional activator regulatory domain-containing protein</fullName>
    </recommendedName>
</protein>
<dbReference type="CDD" id="cd12148">
    <property type="entry name" value="fungal_TF_MHR"/>
    <property type="match status" value="1"/>
</dbReference>
<dbReference type="EMBL" id="JAADJG010000130">
    <property type="protein sequence ID" value="KAF4454274.1"/>
    <property type="molecule type" value="Genomic_DNA"/>
</dbReference>
<dbReference type="PANTHER" id="PTHR46910">
    <property type="entry name" value="TRANSCRIPTION FACTOR PDR1"/>
    <property type="match status" value="1"/>
</dbReference>